<organism evidence="3 4">
    <name type="scientific">Paraburkholderia phytofirmans</name>
    <dbReference type="NCBI Taxonomy" id="261302"/>
    <lineage>
        <taxon>Bacteria</taxon>
        <taxon>Pseudomonadati</taxon>
        <taxon>Pseudomonadota</taxon>
        <taxon>Betaproteobacteria</taxon>
        <taxon>Burkholderiales</taxon>
        <taxon>Burkholderiaceae</taxon>
        <taxon>Paraburkholderia</taxon>
    </lineage>
</organism>
<keyword evidence="4" id="KW-1185">Reference proteome</keyword>
<dbReference type="Pfam" id="PF04966">
    <property type="entry name" value="OprB"/>
    <property type="match status" value="1"/>
</dbReference>
<dbReference type="RefSeq" id="WP_408263459.1">
    <property type="nucleotide sequence ID" value="NZ_JAQQCK010000012.1"/>
</dbReference>
<dbReference type="PANTHER" id="PTHR37944:SF1">
    <property type="entry name" value="PORIN B"/>
    <property type="match status" value="1"/>
</dbReference>
<dbReference type="EMBL" id="JAQQDR010000005">
    <property type="protein sequence ID" value="MFM0239780.1"/>
    <property type="molecule type" value="Genomic_DNA"/>
</dbReference>
<dbReference type="InterPro" id="IPR052932">
    <property type="entry name" value="OprB_Porin"/>
</dbReference>
<gene>
    <name evidence="3" type="ORF">PQR03_16750</name>
</gene>
<dbReference type="InterPro" id="IPR038673">
    <property type="entry name" value="OprB_sf"/>
</dbReference>
<sequence length="453" mass="49828">MINEKGRTLRRRLSAMAYILFFAGSLLAAQSARADGPLAGVAKELEDAGVTPSLFTWNIYTNNLAVGPRTYQSSLSTNVAAGADFDLNKLIGISGGTFHFQYIFFPANRNTDATAPDGGYFGAAGGYYAGQQQSDISKGYLSNFSYEQKLFHNVVDVTVGRFSGGVEFYHKGSLDCLLKVDCLDPVFEKSSGTLPPPYGSWAGMIRLNPTDRYYAKAAVFQLDLNQYLDKGNGFDWSFHHSLASSLDLELGYETNFSQDRYPAHYWATLFRNTYALTSDDGSGDHANGTNGFMLNGRKTIWRADGGTGDSPFPESIVLFGSYSAVIAPDTVLSLEQRPYKHSGEIGVSYIGPFGRPRDVASIALSTSSLSDRYYNFVKRLVPDAKQTSYAIRGKYDVMLPHGFFIEPGFSYIFNPDDTANAYGIFRPSATHQLRDGWTVRVMIGWNIGQALGF</sequence>
<dbReference type="Proteomes" id="UP001629274">
    <property type="component" value="Unassembled WGS sequence"/>
</dbReference>
<evidence type="ECO:0000313" key="4">
    <source>
        <dbReference type="Proteomes" id="UP001629274"/>
    </source>
</evidence>
<evidence type="ECO:0000256" key="1">
    <source>
        <dbReference type="ARBA" id="ARBA00008769"/>
    </source>
</evidence>
<reference evidence="3 4" key="1">
    <citation type="journal article" date="2024" name="Chem. Sci.">
        <title>Discovery of megapolipeptins by genome mining of a Burkholderiales bacteria collection.</title>
        <authorList>
            <person name="Paulo B.S."/>
            <person name="Recchia M.J.J."/>
            <person name="Lee S."/>
            <person name="Fergusson C.H."/>
            <person name="Romanowski S.B."/>
            <person name="Hernandez A."/>
            <person name="Krull N."/>
            <person name="Liu D.Y."/>
            <person name="Cavanagh H."/>
            <person name="Bos A."/>
            <person name="Gray C.A."/>
            <person name="Murphy B.T."/>
            <person name="Linington R.G."/>
            <person name="Eustaquio A.S."/>
        </authorList>
    </citation>
    <scope>NUCLEOTIDE SEQUENCE [LARGE SCALE GENOMIC DNA]</scope>
    <source>
        <strain evidence="3 4">RL17-351-BIE-A</strain>
    </source>
</reference>
<comment type="similarity">
    <text evidence="1 2">Belongs to the OprB family.</text>
</comment>
<keyword evidence="2" id="KW-0732">Signal</keyword>
<feature type="signal peptide" evidence="2">
    <location>
        <begin position="1"/>
        <end position="28"/>
    </location>
</feature>
<dbReference type="Gene3D" id="2.40.160.180">
    <property type="entry name" value="Carbohydrate-selective porin OprB"/>
    <property type="match status" value="1"/>
</dbReference>
<proteinExistence type="inferred from homology"/>
<dbReference type="InterPro" id="IPR007049">
    <property type="entry name" value="Carb-sel_porin_OprB"/>
</dbReference>
<comment type="caution">
    <text evidence="3">The sequence shown here is derived from an EMBL/GenBank/DDBJ whole genome shotgun (WGS) entry which is preliminary data.</text>
</comment>
<evidence type="ECO:0000313" key="3">
    <source>
        <dbReference type="EMBL" id="MFM0239780.1"/>
    </source>
</evidence>
<dbReference type="PANTHER" id="PTHR37944">
    <property type="entry name" value="PORIN B"/>
    <property type="match status" value="1"/>
</dbReference>
<name>A0ABW9BJ99_9BURK</name>
<accession>A0ABW9BJ99</accession>
<protein>
    <submittedName>
        <fullName evidence="3">Carbohydrate porin</fullName>
    </submittedName>
</protein>
<feature type="chain" id="PRO_5044987937" evidence="2">
    <location>
        <begin position="29"/>
        <end position="453"/>
    </location>
</feature>
<evidence type="ECO:0000256" key="2">
    <source>
        <dbReference type="RuleBase" id="RU363072"/>
    </source>
</evidence>